<keyword evidence="5" id="KW-1185">Reference proteome</keyword>
<dbReference type="AlphaFoldDB" id="A0A3N0Z9S9"/>
<dbReference type="Gene3D" id="2.60.120.920">
    <property type="match status" value="1"/>
</dbReference>
<reference evidence="4 5" key="1">
    <citation type="submission" date="2018-10" db="EMBL/GenBank/DDBJ databases">
        <title>Genome assembly for a Yunnan-Guizhou Plateau 3E fish, Anabarilius grahami (Regan), and its evolutionary and genetic applications.</title>
        <authorList>
            <person name="Jiang W."/>
        </authorList>
    </citation>
    <scope>NUCLEOTIDE SEQUENCE [LARGE SCALE GENOMIC DNA]</scope>
    <source>
        <strain evidence="4">AG-KIZ</strain>
        <tissue evidence="4">Muscle</tissue>
    </source>
</reference>
<keyword evidence="2" id="KW-0732">Signal</keyword>
<dbReference type="Proteomes" id="UP000281406">
    <property type="component" value="Unassembled WGS sequence"/>
</dbReference>
<keyword evidence="1" id="KW-0175">Coiled coil</keyword>
<feature type="coiled-coil region" evidence="1">
    <location>
        <begin position="632"/>
        <end position="659"/>
    </location>
</feature>
<evidence type="ECO:0000259" key="3">
    <source>
        <dbReference type="PROSITE" id="PS50188"/>
    </source>
</evidence>
<dbReference type="InterPro" id="IPR006574">
    <property type="entry name" value="PRY"/>
</dbReference>
<evidence type="ECO:0000256" key="1">
    <source>
        <dbReference type="SAM" id="Coils"/>
    </source>
</evidence>
<sequence length="1206" mass="138594">MGWKDNLLICSFFVSAYLLTQAKCGLQKDLDEMKIKCGDSYKVAKDNIDGLKKQLDDLFKQVSATKSPAKDVLNILQKVIDLQEMDALTITERDGAKIEALELSRKEAERDLSEMKKEFLGSVEMFKRAELKKYLENKLKQPGEQGGIANQVLQIVTLQIEAMELKIRLSGKYKTQAQMDATTSKLEHKNYILADLKEEREERKENIQKIDKLIAALEKEILDLNTELTTLKQTLAQLNGQTKEFDGKRTEVMDKIAKLKDELISRILTLQFEFMEALITANGQKNADDFVLADLQKELEKEQDRALYLDIENKSLRRKLFAQTEECKDMMALYINLKRIRDEKLKDLKAKKEELQKSGASPEKSVTGSLCINICHKVLKVISQMEEIWKLQSEKPDNLNQISNLQKDLLKLITELDDKMTAKPKLQKALDEVKRTLNEKNKELAAATGDTSQLQKDINLLNKEVLKLKKEKDTAEQTAQQKIKDLEENLKQSNKALEDTNKSLKDKDAVLSQQLTKISNLFEEARTLKQQVQEKESLVNARMAELERNLKKEEEENSKIRDENEKLKESCVDTHECPELQKKYKGYCVTEMQAEYNDTISKLNSDILQKVFFITSLIEEVKYLDKQIAQGFPGLREEVEEKKRELEEAKQQLKDKGSMAAKTLEVLELLAEIGKLQENPTVDNSEKIQQLDAKLNDLLTELQKSGEKGLGLSLKKQIEDKEKEILLLKANCGQSTTQLQERIKQLEEEAEESKQKMKKLQQESSDKIAALEKQIKTKDQQLANTEDKLQETNAENAALIKKLNGLNDDIQKITEEKNNALQKAKEEIVGLNDKLQRLENTLAKQNLYLKEKDDTISELKELRDNMKTDLENAKKKNKELETELKTKDQQLAKTDAKLQEKNDENEALLRKQEKLEKELKRITEEKNTLQNKLQEEISDLKNTLETQKQDLAKKDQKLQEKDKEVDELQKENVKIKAEIRQEKDKFNNAINENENLKQELNEAKKRVDELEKEKEEKEELPKEEWPGFDANTAHRRLILSQDEKEARTSFLAQPVPNNPERYDTAVAALAKDGYDSGKHYWEIGVVGRNCYVLGVAKSSAQRKGILTYGPSAGYWVILKKRDGALLAIDDKQVQIDPRGTPSAIGVQVDFKNKVVIFYNAERKQEIYRFTGNGLQGKVYPYVETCSDTNDPPVILRKVQSIDWLKP</sequence>
<dbReference type="PANTHER" id="PTHR24103">
    <property type="entry name" value="E3 UBIQUITIN-PROTEIN LIGASE TRIM"/>
    <property type="match status" value="1"/>
</dbReference>
<dbReference type="SUPFAM" id="SSF49899">
    <property type="entry name" value="Concanavalin A-like lectins/glucanases"/>
    <property type="match status" value="1"/>
</dbReference>
<feature type="chain" id="PRO_5018211373" evidence="2">
    <location>
        <begin position="23"/>
        <end position="1206"/>
    </location>
</feature>
<dbReference type="InterPro" id="IPR043136">
    <property type="entry name" value="B30.2/SPRY_sf"/>
</dbReference>
<feature type="coiled-coil region" evidence="1">
    <location>
        <begin position="193"/>
        <end position="241"/>
    </location>
</feature>
<evidence type="ECO:0000313" key="4">
    <source>
        <dbReference type="EMBL" id="ROL55195.1"/>
    </source>
</evidence>
<dbReference type="SMART" id="SM00589">
    <property type="entry name" value="PRY"/>
    <property type="match status" value="1"/>
</dbReference>
<comment type="caution">
    <text evidence="4">The sequence shown here is derived from an EMBL/GenBank/DDBJ whole genome shotgun (WGS) entry which is preliminary data.</text>
</comment>
<feature type="coiled-coil region" evidence="1">
    <location>
        <begin position="423"/>
        <end position="570"/>
    </location>
</feature>
<dbReference type="InterPro" id="IPR013320">
    <property type="entry name" value="ConA-like_dom_sf"/>
</dbReference>
<evidence type="ECO:0000256" key="2">
    <source>
        <dbReference type="SAM" id="SignalP"/>
    </source>
</evidence>
<feature type="signal peptide" evidence="2">
    <location>
        <begin position="1"/>
        <end position="22"/>
    </location>
</feature>
<dbReference type="InterPro" id="IPR003877">
    <property type="entry name" value="SPRY_dom"/>
</dbReference>
<dbReference type="InterPro" id="IPR001870">
    <property type="entry name" value="B30.2/SPRY"/>
</dbReference>
<name>A0A3N0Z9S9_ANAGA</name>
<organism evidence="4 5">
    <name type="scientific">Anabarilius grahami</name>
    <name type="common">Kanglang fish</name>
    <name type="synonym">Barilius grahami</name>
    <dbReference type="NCBI Taxonomy" id="495550"/>
    <lineage>
        <taxon>Eukaryota</taxon>
        <taxon>Metazoa</taxon>
        <taxon>Chordata</taxon>
        <taxon>Craniata</taxon>
        <taxon>Vertebrata</taxon>
        <taxon>Euteleostomi</taxon>
        <taxon>Actinopterygii</taxon>
        <taxon>Neopterygii</taxon>
        <taxon>Teleostei</taxon>
        <taxon>Ostariophysi</taxon>
        <taxon>Cypriniformes</taxon>
        <taxon>Xenocyprididae</taxon>
        <taxon>Xenocypridinae</taxon>
        <taxon>Xenocypridinae incertae sedis</taxon>
        <taxon>Anabarilius</taxon>
    </lineage>
</organism>
<proteinExistence type="predicted"/>
<dbReference type="InterPro" id="IPR003879">
    <property type="entry name" value="Butyrophylin_SPRY"/>
</dbReference>
<feature type="coiled-coil region" evidence="1">
    <location>
        <begin position="688"/>
        <end position="1020"/>
    </location>
</feature>
<dbReference type="InterPro" id="IPR050143">
    <property type="entry name" value="TRIM/RBCC"/>
</dbReference>
<dbReference type="EMBL" id="RJVU01001704">
    <property type="protein sequence ID" value="ROL55195.1"/>
    <property type="molecule type" value="Genomic_DNA"/>
</dbReference>
<accession>A0A3N0Z9S9</accession>
<feature type="domain" description="B30.2/SPRY" evidence="3">
    <location>
        <begin position="1005"/>
        <end position="1200"/>
    </location>
</feature>
<dbReference type="PROSITE" id="PS50188">
    <property type="entry name" value="B302_SPRY"/>
    <property type="match status" value="1"/>
</dbReference>
<dbReference type="PRINTS" id="PR01407">
    <property type="entry name" value="BUTYPHLNCDUF"/>
</dbReference>
<evidence type="ECO:0000313" key="5">
    <source>
        <dbReference type="Proteomes" id="UP000281406"/>
    </source>
</evidence>
<gene>
    <name evidence="4" type="ORF">DPX16_5480</name>
</gene>
<dbReference type="Pfam" id="PF00622">
    <property type="entry name" value="SPRY"/>
    <property type="match status" value="1"/>
</dbReference>
<dbReference type="Pfam" id="PF13765">
    <property type="entry name" value="PRY"/>
    <property type="match status" value="1"/>
</dbReference>
<dbReference type="OrthoDB" id="8950241at2759"/>
<protein>
    <submittedName>
        <fullName evidence="4">Erythroid membrane-associated protein</fullName>
    </submittedName>
</protein>